<protein>
    <recommendedName>
        <fullName evidence="3">Apple domain-containing protein</fullName>
    </recommendedName>
</protein>
<gene>
    <name evidence="4" type="ORF">AMON00008_LOCUS51021</name>
</gene>
<keyword evidence="2" id="KW-0812">Transmembrane</keyword>
<feature type="compositionally biased region" description="Basic and acidic residues" evidence="1">
    <location>
        <begin position="184"/>
        <end position="195"/>
    </location>
</feature>
<evidence type="ECO:0000313" key="4">
    <source>
        <dbReference type="EMBL" id="CAE4647362.1"/>
    </source>
</evidence>
<keyword evidence="2" id="KW-0472">Membrane</keyword>
<dbReference type="EMBL" id="HBNR01071973">
    <property type="protein sequence ID" value="CAE4647362.1"/>
    <property type="molecule type" value="Transcribed_RNA"/>
</dbReference>
<sequence>MASLETEEEGRLLGIGLEDPNDLSHARFASTVSNVRRFWLAMPNSVQRLALLSLGSLCMAALAAACYGAAGRGRWPASSLSLGDGVLLASKTCSWRHHSGHLIPGFNMDLYKHETPTSCMQRCEANHRCKAVEYAVEGKNAGWDEGNVFKPGFCFLQSTAEGMRDYSRITGYKNVDLYVKESCRPENEASEDRRTTSSSSTSSSSRLPIERTSTTPRPSTPTTTPCAPHKILDAPSVFCFSVMTPGPEVALVQSQLAKRASIFSCNDFAVISVANMSLGKDSCGKDVWTWYNPSLRSVPMGTLDFSHGVTTNSWLNTGTFINAWDMLMKSPNIWHHAWILKADPDAVLLADRVRQHMAPHSGPSYVLNCNFEGQMKIFGAVEVFSVPAISAYKQRPWLCKNLPWHGWGEDMYMQKCMEALGIPSVVDLNLVGDARCQYRPCQDGGVAAFHPFKDVGGYWNCWGMAVGR</sequence>
<evidence type="ECO:0000256" key="1">
    <source>
        <dbReference type="SAM" id="MobiDB-lite"/>
    </source>
</evidence>
<feature type="compositionally biased region" description="Low complexity" evidence="1">
    <location>
        <begin position="196"/>
        <end position="225"/>
    </location>
</feature>
<feature type="region of interest" description="Disordered" evidence="1">
    <location>
        <begin position="184"/>
        <end position="226"/>
    </location>
</feature>
<proteinExistence type="predicted"/>
<feature type="transmembrane region" description="Helical" evidence="2">
    <location>
        <begin position="49"/>
        <end position="70"/>
    </location>
</feature>
<accession>A0A7S4W758</accession>
<reference evidence="4" key="1">
    <citation type="submission" date="2021-01" db="EMBL/GenBank/DDBJ databases">
        <authorList>
            <person name="Corre E."/>
            <person name="Pelletier E."/>
            <person name="Niang G."/>
            <person name="Scheremetjew M."/>
            <person name="Finn R."/>
            <person name="Kale V."/>
            <person name="Holt S."/>
            <person name="Cochrane G."/>
            <person name="Meng A."/>
            <person name="Brown T."/>
            <person name="Cohen L."/>
        </authorList>
    </citation>
    <scope>NUCLEOTIDE SEQUENCE</scope>
    <source>
        <strain evidence="4">CCMP3105</strain>
    </source>
</reference>
<dbReference type="Pfam" id="PF00024">
    <property type="entry name" value="PAN_1"/>
    <property type="match status" value="1"/>
</dbReference>
<evidence type="ECO:0000256" key="2">
    <source>
        <dbReference type="SAM" id="Phobius"/>
    </source>
</evidence>
<dbReference type="InterPro" id="IPR003609">
    <property type="entry name" value="Pan_app"/>
</dbReference>
<keyword evidence="2" id="KW-1133">Transmembrane helix</keyword>
<evidence type="ECO:0000259" key="3">
    <source>
        <dbReference type="PROSITE" id="PS50948"/>
    </source>
</evidence>
<dbReference type="PROSITE" id="PS50948">
    <property type="entry name" value="PAN"/>
    <property type="match status" value="1"/>
</dbReference>
<name>A0A7S4W758_9DINO</name>
<dbReference type="AlphaFoldDB" id="A0A7S4W758"/>
<organism evidence="4">
    <name type="scientific">Alexandrium monilatum</name>
    <dbReference type="NCBI Taxonomy" id="311494"/>
    <lineage>
        <taxon>Eukaryota</taxon>
        <taxon>Sar</taxon>
        <taxon>Alveolata</taxon>
        <taxon>Dinophyceae</taxon>
        <taxon>Gonyaulacales</taxon>
        <taxon>Pyrocystaceae</taxon>
        <taxon>Alexandrium</taxon>
    </lineage>
</organism>
<feature type="domain" description="Apple" evidence="3">
    <location>
        <begin position="93"/>
        <end position="183"/>
    </location>
</feature>